<dbReference type="GO" id="GO:0000977">
    <property type="term" value="F:RNA polymerase II transcription regulatory region sequence-specific DNA binding"/>
    <property type="evidence" value="ECO:0007669"/>
    <property type="project" value="TreeGrafter"/>
</dbReference>
<dbReference type="Pfam" id="PF00096">
    <property type="entry name" value="zf-C2H2"/>
    <property type="match status" value="1"/>
</dbReference>
<dbReference type="GO" id="GO:0008270">
    <property type="term" value="F:zinc ion binding"/>
    <property type="evidence" value="ECO:0007669"/>
    <property type="project" value="UniProtKB-KW"/>
</dbReference>
<dbReference type="InterPro" id="IPR036236">
    <property type="entry name" value="Znf_C2H2_sf"/>
</dbReference>
<dbReference type="PROSITE" id="PS50157">
    <property type="entry name" value="ZINC_FINGER_C2H2_2"/>
    <property type="match status" value="2"/>
</dbReference>
<evidence type="ECO:0000313" key="8">
    <source>
        <dbReference type="EMBL" id="KAJ7617359.1"/>
    </source>
</evidence>
<feature type="compositionally biased region" description="Low complexity" evidence="6">
    <location>
        <begin position="131"/>
        <end position="166"/>
    </location>
</feature>
<evidence type="ECO:0000256" key="1">
    <source>
        <dbReference type="ARBA" id="ARBA00022723"/>
    </source>
</evidence>
<evidence type="ECO:0000256" key="2">
    <source>
        <dbReference type="ARBA" id="ARBA00022737"/>
    </source>
</evidence>
<feature type="region of interest" description="Disordered" evidence="6">
    <location>
        <begin position="106"/>
        <end position="185"/>
    </location>
</feature>
<dbReference type="AlphaFoldDB" id="A0AAD7BDA5"/>
<dbReference type="GO" id="GO:0000981">
    <property type="term" value="F:DNA-binding transcription factor activity, RNA polymerase II-specific"/>
    <property type="evidence" value="ECO:0007669"/>
    <property type="project" value="TreeGrafter"/>
</dbReference>
<keyword evidence="2" id="KW-0677">Repeat</keyword>
<evidence type="ECO:0000256" key="5">
    <source>
        <dbReference type="PROSITE-ProRule" id="PRU00042"/>
    </source>
</evidence>
<proteinExistence type="predicted"/>
<keyword evidence="4" id="KW-0862">Zinc</keyword>
<feature type="domain" description="C2H2-type" evidence="7">
    <location>
        <begin position="29"/>
        <end position="58"/>
    </location>
</feature>
<sequence length="305" mass="33563">MPRVASTPITRPHKSSRSGKVPPKTPLKYSCTDSGCPWSFSRPSDLARHAKRHLSQEEKETTMLRCNIGDCDFKCLQKSNLDTHRNATHFGIKPHVCRKCGYRSADPSSMNRHNRRCGSRRSPASTSPEPSGSEYEWMSSSSACTDDFSSTASPSPPSSALFLSTPEYSSQRPAGELDTLSTYPEPPLGDLSSWLDLETCLEMQAGAVPTTCDPAAPSALYPAEQLLFAPNFVDVPFPAAPPQESVSCDFNVEELSTLSPPELVFGGLPPSAFHLQLEPYSHAYPNSYEYPPWAFRREWNGVVVD</sequence>
<gene>
    <name evidence="8" type="ORF">FB45DRAFT_1104760</name>
</gene>
<keyword evidence="3 5" id="KW-0863">Zinc-finger</keyword>
<keyword evidence="9" id="KW-1185">Reference proteome</keyword>
<feature type="domain" description="C2H2-type" evidence="7">
    <location>
        <begin position="64"/>
        <end position="94"/>
    </location>
</feature>
<dbReference type="InterPro" id="IPR013087">
    <property type="entry name" value="Znf_C2H2_type"/>
</dbReference>
<dbReference type="SUPFAM" id="SSF57667">
    <property type="entry name" value="beta-beta-alpha zinc fingers"/>
    <property type="match status" value="1"/>
</dbReference>
<organism evidence="8 9">
    <name type="scientific">Roridomyces roridus</name>
    <dbReference type="NCBI Taxonomy" id="1738132"/>
    <lineage>
        <taxon>Eukaryota</taxon>
        <taxon>Fungi</taxon>
        <taxon>Dikarya</taxon>
        <taxon>Basidiomycota</taxon>
        <taxon>Agaricomycotina</taxon>
        <taxon>Agaricomycetes</taxon>
        <taxon>Agaricomycetidae</taxon>
        <taxon>Agaricales</taxon>
        <taxon>Marasmiineae</taxon>
        <taxon>Mycenaceae</taxon>
        <taxon>Roridomyces</taxon>
    </lineage>
</organism>
<dbReference type="PROSITE" id="PS00028">
    <property type="entry name" value="ZINC_FINGER_C2H2_1"/>
    <property type="match status" value="2"/>
</dbReference>
<evidence type="ECO:0000256" key="3">
    <source>
        <dbReference type="ARBA" id="ARBA00022771"/>
    </source>
</evidence>
<evidence type="ECO:0000313" key="9">
    <source>
        <dbReference type="Proteomes" id="UP001221142"/>
    </source>
</evidence>
<evidence type="ECO:0000256" key="6">
    <source>
        <dbReference type="SAM" id="MobiDB-lite"/>
    </source>
</evidence>
<accession>A0AAD7BDA5</accession>
<name>A0AAD7BDA5_9AGAR</name>
<reference evidence="8" key="1">
    <citation type="submission" date="2023-03" db="EMBL/GenBank/DDBJ databases">
        <title>Massive genome expansion in bonnet fungi (Mycena s.s.) driven by repeated elements and novel gene families across ecological guilds.</title>
        <authorList>
            <consortium name="Lawrence Berkeley National Laboratory"/>
            <person name="Harder C.B."/>
            <person name="Miyauchi S."/>
            <person name="Viragh M."/>
            <person name="Kuo A."/>
            <person name="Thoen E."/>
            <person name="Andreopoulos B."/>
            <person name="Lu D."/>
            <person name="Skrede I."/>
            <person name="Drula E."/>
            <person name="Henrissat B."/>
            <person name="Morin E."/>
            <person name="Kohler A."/>
            <person name="Barry K."/>
            <person name="LaButti K."/>
            <person name="Morin E."/>
            <person name="Salamov A."/>
            <person name="Lipzen A."/>
            <person name="Mereny Z."/>
            <person name="Hegedus B."/>
            <person name="Baldrian P."/>
            <person name="Stursova M."/>
            <person name="Weitz H."/>
            <person name="Taylor A."/>
            <person name="Grigoriev I.V."/>
            <person name="Nagy L.G."/>
            <person name="Martin F."/>
            <person name="Kauserud H."/>
        </authorList>
    </citation>
    <scope>NUCLEOTIDE SEQUENCE</scope>
    <source>
        <strain evidence="8">9284</strain>
    </source>
</reference>
<evidence type="ECO:0000259" key="7">
    <source>
        <dbReference type="PROSITE" id="PS50157"/>
    </source>
</evidence>
<comment type="caution">
    <text evidence="8">The sequence shown here is derived from an EMBL/GenBank/DDBJ whole genome shotgun (WGS) entry which is preliminary data.</text>
</comment>
<keyword evidence="1" id="KW-0479">Metal-binding</keyword>
<dbReference type="PANTHER" id="PTHR24409:SF295">
    <property type="entry name" value="AZ2-RELATED"/>
    <property type="match status" value="1"/>
</dbReference>
<feature type="region of interest" description="Disordered" evidence="6">
    <location>
        <begin position="1"/>
        <end position="26"/>
    </location>
</feature>
<protein>
    <recommendedName>
        <fullName evidence="7">C2H2-type domain-containing protein</fullName>
    </recommendedName>
</protein>
<dbReference type="GO" id="GO:0005634">
    <property type="term" value="C:nucleus"/>
    <property type="evidence" value="ECO:0007669"/>
    <property type="project" value="TreeGrafter"/>
</dbReference>
<dbReference type="SMART" id="SM00355">
    <property type="entry name" value="ZnF_C2H2"/>
    <property type="match status" value="3"/>
</dbReference>
<dbReference type="Proteomes" id="UP001221142">
    <property type="component" value="Unassembled WGS sequence"/>
</dbReference>
<dbReference type="Gene3D" id="3.30.160.60">
    <property type="entry name" value="Classic Zinc Finger"/>
    <property type="match status" value="2"/>
</dbReference>
<dbReference type="EMBL" id="JARKIF010000021">
    <property type="protein sequence ID" value="KAJ7617359.1"/>
    <property type="molecule type" value="Genomic_DNA"/>
</dbReference>
<dbReference type="PANTHER" id="PTHR24409">
    <property type="entry name" value="ZINC FINGER PROTEIN 142"/>
    <property type="match status" value="1"/>
</dbReference>
<evidence type="ECO:0000256" key="4">
    <source>
        <dbReference type="ARBA" id="ARBA00022833"/>
    </source>
</evidence>